<dbReference type="VEuPathDB" id="FungiDB:FOXG_03062"/>
<proteinExistence type="predicted"/>
<protein>
    <submittedName>
        <fullName evidence="2">Uncharacterized protein</fullName>
    </submittedName>
</protein>
<evidence type="ECO:0000313" key="2">
    <source>
        <dbReference type="EnsemblFungi" id="FOXG_03062P0"/>
    </source>
</evidence>
<organism evidence="2 3">
    <name type="scientific">Fusarium oxysporum (strain Fo5176)</name>
    <name type="common">Fusarium vascular wilt</name>
    <dbReference type="NCBI Taxonomy" id="660025"/>
    <lineage>
        <taxon>Eukaryota</taxon>
        <taxon>Fungi</taxon>
        <taxon>Dikarya</taxon>
        <taxon>Ascomycota</taxon>
        <taxon>Pezizomycotina</taxon>
        <taxon>Sordariomycetes</taxon>
        <taxon>Hypocreomycetidae</taxon>
        <taxon>Hypocreales</taxon>
        <taxon>Nectriaceae</taxon>
        <taxon>Fusarium</taxon>
        <taxon>Fusarium oxysporum species complex</taxon>
    </lineage>
</organism>
<name>A0A0D2XGL9_FUSOF</name>
<sequence>MPVASLTRSGAPSNHESQNLGFRGATEAPPRPKFGCYPLNGREAGDTRMQVSVNLPTKMSTTPSSPNLVNDAPRLRGAAPGG</sequence>
<feature type="region of interest" description="Disordered" evidence="1">
    <location>
        <begin position="1"/>
        <end position="82"/>
    </location>
</feature>
<evidence type="ECO:0000313" key="3">
    <source>
        <dbReference type="Proteomes" id="UP000002489"/>
    </source>
</evidence>
<reference evidence="3" key="1">
    <citation type="journal article" date="2012" name="Mol. Plant Microbe Interact.">
        <title>A highly conserved effector in Fusarium oxysporum is required for full virulence on Arabidopsis.</title>
        <authorList>
            <person name="Thatcher L.F."/>
            <person name="Gardiner D.M."/>
            <person name="Kazan K."/>
            <person name="Manners J."/>
        </authorList>
    </citation>
    <scope>NUCLEOTIDE SEQUENCE [LARGE SCALE GENOMIC DNA]</scope>
    <source>
        <strain evidence="3">Fo5176</strain>
    </source>
</reference>
<feature type="compositionally biased region" description="Polar residues" evidence="1">
    <location>
        <begin position="1"/>
        <end position="20"/>
    </location>
</feature>
<dbReference type="EnsemblFungi" id="FOXG_03062T0">
    <property type="protein sequence ID" value="FOXG_03062P0"/>
    <property type="gene ID" value="FOXG_03062"/>
</dbReference>
<dbReference type="AlphaFoldDB" id="A0A0D2XGL9"/>
<accession>A0A0D2XGL9</accession>
<feature type="compositionally biased region" description="Polar residues" evidence="1">
    <location>
        <begin position="49"/>
        <end position="68"/>
    </location>
</feature>
<reference evidence="2" key="2">
    <citation type="submission" date="2025-08" db="UniProtKB">
        <authorList>
            <consortium name="EnsemblFungi"/>
        </authorList>
    </citation>
    <scope>IDENTIFICATION</scope>
    <source>
        <strain evidence="2">4287 / CBS 123668 / FGSC 9935 / NRRL 34936</strain>
    </source>
</reference>
<gene>
    <name evidence="2" type="primary">28945209</name>
</gene>
<evidence type="ECO:0000256" key="1">
    <source>
        <dbReference type="SAM" id="MobiDB-lite"/>
    </source>
</evidence>
<dbReference type="Proteomes" id="UP000002489">
    <property type="component" value="Unassembled WGS sequence"/>
</dbReference>